<evidence type="ECO:0000313" key="2">
    <source>
        <dbReference type="EMBL" id="SMG37959.1"/>
    </source>
</evidence>
<evidence type="ECO:0000313" key="3">
    <source>
        <dbReference type="Proteomes" id="UP000193420"/>
    </source>
</evidence>
<dbReference type="OrthoDB" id="832379at2"/>
<reference evidence="3" key="1">
    <citation type="submission" date="2017-04" db="EMBL/GenBank/DDBJ databases">
        <authorList>
            <person name="Varghese N."/>
            <person name="Submissions S."/>
        </authorList>
    </citation>
    <scope>NUCLEOTIDE SEQUENCE [LARGE SCALE GENOMIC DNA]</scope>
    <source>
        <strain evidence="3">DSM 19835</strain>
    </source>
</reference>
<dbReference type="EMBL" id="FXAO01000005">
    <property type="protein sequence ID" value="SMG37959.1"/>
    <property type="molecule type" value="Genomic_DNA"/>
</dbReference>
<organism evidence="2 3">
    <name type="scientific">Arenibacter troitsensis</name>
    <dbReference type="NCBI Taxonomy" id="188872"/>
    <lineage>
        <taxon>Bacteria</taxon>
        <taxon>Pseudomonadati</taxon>
        <taxon>Bacteroidota</taxon>
        <taxon>Flavobacteriia</taxon>
        <taxon>Flavobacteriales</taxon>
        <taxon>Flavobacteriaceae</taxon>
        <taxon>Arenibacter</taxon>
    </lineage>
</organism>
<feature type="signal peptide" evidence="1">
    <location>
        <begin position="1"/>
        <end position="24"/>
    </location>
</feature>
<proteinExistence type="predicted"/>
<evidence type="ECO:0008006" key="4">
    <source>
        <dbReference type="Google" id="ProtNLM"/>
    </source>
</evidence>
<keyword evidence="1" id="KW-0732">Signal</keyword>
<dbReference type="AlphaFoldDB" id="A0A1X7K9Z4"/>
<dbReference type="PROSITE" id="PS51257">
    <property type="entry name" value="PROKAR_LIPOPROTEIN"/>
    <property type="match status" value="1"/>
</dbReference>
<accession>A0A1X7K9Z4</accession>
<dbReference type="RefSeq" id="WP_085499467.1">
    <property type="nucleotide sequence ID" value="NZ_FXAO01000005.1"/>
</dbReference>
<feature type="chain" id="PRO_5012123560" description="Lipocalin-like domain-containing protein" evidence="1">
    <location>
        <begin position="25"/>
        <end position="585"/>
    </location>
</feature>
<dbReference type="Proteomes" id="UP000193420">
    <property type="component" value="Unassembled WGS sequence"/>
</dbReference>
<evidence type="ECO:0000256" key="1">
    <source>
        <dbReference type="SAM" id="SignalP"/>
    </source>
</evidence>
<name>A0A1X7K9Z4_9FLAO</name>
<gene>
    <name evidence="2" type="ORF">SAMN03080602_02689</name>
</gene>
<dbReference type="STRING" id="188872.SAMN03080602_02689"/>
<sequence>MKKFMSYLMFSSLLLVALSFTSCQEEFEELPGEDSQEAILASSSTAQLIKRTSSKDGSYDNIVDGASCFAINFPYVVNVNGLDININAVEDLKLIKQIFNEVEVDDDILEIIFPIQITLSDYTEITINSKEQLRERVEECIEGGDDDDIECIDFVYPIVVYSFDINLQQTGNVTVENDMQLRRYFAERGDDDLLSFDFPITLELYDDTKVSVSNNAELANAIETAKSKCDEDDDDDYDDDFTQERLEEYLVACPWLVNEVIRANVDNTGQYFDYVMNFTEDGNVVMKDRVGNSLMGTWSTRIGENRVLLKLEFEALADFDLEWFVYDLEDGKIKLYAGEGEKIIMKKACGVVDNTPDTLREILKECSWVIKKVKLNNEDVDRLLGYEFSFHAEGVVTLSSESSISEGTWAITTNAQGRLVMAITMGDEPGVSFEWLLSDLRDKRLKFNIEDSNYELILERVCDNNSDDGDVAEIRNILMGGEWMIAKYTEGDNDETQDYAAFTFAFQAELAVNVTTGETGPTYPGLWRIIRDSEGELKCYLNFGLATAMQDLMDDWKIVSVTNSRIELKDISGDNTTEILVFEKK</sequence>
<keyword evidence="3" id="KW-1185">Reference proteome</keyword>
<protein>
    <recommendedName>
        <fullName evidence="4">Lipocalin-like domain-containing protein</fullName>
    </recommendedName>
</protein>